<comment type="caution">
    <text evidence="2">The sequence shown here is derived from an EMBL/GenBank/DDBJ whole genome shotgun (WGS) entry which is preliminary data.</text>
</comment>
<dbReference type="InterPro" id="IPR011635">
    <property type="entry name" value="CARDB"/>
</dbReference>
<dbReference type="AlphaFoldDB" id="A0A9X1RF53"/>
<dbReference type="InterPro" id="IPR013783">
    <property type="entry name" value="Ig-like_fold"/>
</dbReference>
<evidence type="ECO:0000259" key="1">
    <source>
        <dbReference type="Pfam" id="PF07705"/>
    </source>
</evidence>
<dbReference type="Pfam" id="PF07705">
    <property type="entry name" value="CARDB"/>
    <property type="match status" value="4"/>
</dbReference>
<evidence type="ECO:0000313" key="3">
    <source>
        <dbReference type="Proteomes" id="UP001139054"/>
    </source>
</evidence>
<feature type="domain" description="CARDB" evidence="1">
    <location>
        <begin position="474"/>
        <end position="587"/>
    </location>
</feature>
<sequence>MSRDHLVTTGIATGETAAEVVALSRANIGIQWTANGCTDFAWGISNLAGVPFFDLEDKTTSGDPTLPQDVVYTVPHADGTFSGANTSGDGWTTLTSNGSDNINSVATLTGLLQPGDIVRVYAAGNTTETSLPVNGKFLAHEFIVVSNSGGNIQVVDNWSTSTFNTQDKIVQHSFSDITAAFAPSGFFYSAYVSRIDPTFVTTNFDQTSLRGHGFGDFSGITTTSPQPDLVIGSLSVSLPSVAAGGSEAINFSVANVNGTGATAAATTTKLYLSHDAIIDGSDTLIGTFSTPQLLANQSSSGSLTTTIPANLAPGTYYIVIGADTANVVTNEVSETNNVFAQSFTVTSVPQPDLVIGSLSVSSPSVAAGGSETINFNVANVNGTGAAAAATTTKLYLSQDAFIDGSDTLIGTFSTPQLLANQSSSGSLTTTIPANLAPGTYYVVIGADTANVVTNEVSETNNVFAQSFTVTPSRPDLSEYVSVANTTVAAGNNVSVDAYAMDIGAGPSGASTAGIYLSSDATITTSDTLLTTVSSGALTSVGQTGYYDHQSLSVMLPGNLAPGTYYLGGIADYNNHVSESNETNNTYNTVKITVGAPAQPDLSEYLGVANTTVAAGNSVTVDAYAMDIGAGPSGASTAGIYLSSDANITTSDTLLTTVSSGALTSVGLTGYYDHQTLSVTLPGNLAPGTYYLGGIADYNNQVSESNETNNTYNTVRITVGAPVSITLNDDNLWSSGALNVVNTFTSNGGTLTYYGPITASGFSITNVNRTDFAVTSLDKTFADNFNYFFHETHTLTVPAGGSVPTADTLLIQGQNGGLFSAQSIDLDTLFAAAGQIATFTGVKADNSTVTQTFSLDGGQGMQSFRFDTTFVGLKSLQFAPSMNEYFDNLVLTPPLLQSDYHLA</sequence>
<evidence type="ECO:0000313" key="2">
    <source>
        <dbReference type="EMBL" id="MCG2630485.1"/>
    </source>
</evidence>
<proteinExistence type="predicted"/>
<reference evidence="2" key="1">
    <citation type="submission" date="2022-01" db="EMBL/GenBank/DDBJ databases">
        <title>Genome sequnece data of strain Bradyrhizobium sp. nov.</title>
        <authorList>
            <person name="Zhang J."/>
        </authorList>
    </citation>
    <scope>NUCLEOTIDE SEQUENCE</scope>
    <source>
        <strain evidence="2">WYCCWR 13023</strain>
    </source>
</reference>
<dbReference type="EMBL" id="JAKLTY010000021">
    <property type="protein sequence ID" value="MCG2630485.1"/>
    <property type="molecule type" value="Genomic_DNA"/>
</dbReference>
<dbReference type="RefSeq" id="WP_237891379.1">
    <property type="nucleotide sequence ID" value="NZ_JAKLTY010000021.1"/>
</dbReference>
<feature type="domain" description="CARDB" evidence="1">
    <location>
        <begin position="599"/>
        <end position="712"/>
    </location>
</feature>
<gene>
    <name evidence="2" type="ORF">L6654_28025</name>
</gene>
<name>A0A9X1RF53_9BRAD</name>
<accession>A0A9X1RF53</accession>
<feature type="domain" description="CARDB" evidence="1">
    <location>
        <begin position="350"/>
        <end position="464"/>
    </location>
</feature>
<dbReference type="Proteomes" id="UP001139054">
    <property type="component" value="Unassembled WGS sequence"/>
</dbReference>
<organism evidence="2 3">
    <name type="scientific">Bradyrhizobium zhengyangense</name>
    <dbReference type="NCBI Taxonomy" id="2911009"/>
    <lineage>
        <taxon>Bacteria</taxon>
        <taxon>Pseudomonadati</taxon>
        <taxon>Pseudomonadota</taxon>
        <taxon>Alphaproteobacteria</taxon>
        <taxon>Hyphomicrobiales</taxon>
        <taxon>Nitrobacteraceae</taxon>
        <taxon>Bradyrhizobium</taxon>
    </lineage>
</organism>
<dbReference type="Gene3D" id="2.60.40.10">
    <property type="entry name" value="Immunoglobulins"/>
    <property type="match status" value="4"/>
</dbReference>
<protein>
    <recommendedName>
        <fullName evidence="1">CARDB domain-containing protein</fullName>
    </recommendedName>
</protein>
<feature type="domain" description="CARDB" evidence="1">
    <location>
        <begin position="226"/>
        <end position="340"/>
    </location>
</feature>